<feature type="region of interest" description="Disordered" evidence="1">
    <location>
        <begin position="1"/>
        <end position="23"/>
    </location>
</feature>
<evidence type="ECO:0000313" key="2">
    <source>
        <dbReference type="EMBL" id="CAH0729108.1"/>
    </source>
</evidence>
<gene>
    <name evidence="2" type="ORF">BINO364_LOCUS14257</name>
</gene>
<dbReference type="EMBL" id="OV170228">
    <property type="protein sequence ID" value="CAH0729108.1"/>
    <property type="molecule type" value="Genomic_DNA"/>
</dbReference>
<dbReference type="Proteomes" id="UP000838878">
    <property type="component" value="Chromosome 8"/>
</dbReference>
<proteinExistence type="predicted"/>
<protein>
    <submittedName>
        <fullName evidence="2">Uncharacterized protein</fullName>
    </submittedName>
</protein>
<reference evidence="2" key="1">
    <citation type="submission" date="2021-12" db="EMBL/GenBank/DDBJ databases">
        <authorList>
            <person name="Martin H S."/>
        </authorList>
    </citation>
    <scope>NUCLEOTIDE SEQUENCE</scope>
</reference>
<evidence type="ECO:0000313" key="3">
    <source>
        <dbReference type="Proteomes" id="UP000838878"/>
    </source>
</evidence>
<keyword evidence="3" id="KW-1185">Reference proteome</keyword>
<evidence type="ECO:0000256" key="1">
    <source>
        <dbReference type="SAM" id="MobiDB-lite"/>
    </source>
</evidence>
<name>A0A8J9UZU2_9NEOP</name>
<dbReference type="AlphaFoldDB" id="A0A8J9UZU2"/>
<dbReference type="OrthoDB" id="7466275at2759"/>
<accession>A0A8J9UZU2</accession>
<feature type="non-terminal residue" evidence="2">
    <location>
        <position position="151"/>
    </location>
</feature>
<organism evidence="2 3">
    <name type="scientific">Brenthis ino</name>
    <name type="common">lesser marbled fritillary</name>
    <dbReference type="NCBI Taxonomy" id="405034"/>
    <lineage>
        <taxon>Eukaryota</taxon>
        <taxon>Metazoa</taxon>
        <taxon>Ecdysozoa</taxon>
        <taxon>Arthropoda</taxon>
        <taxon>Hexapoda</taxon>
        <taxon>Insecta</taxon>
        <taxon>Pterygota</taxon>
        <taxon>Neoptera</taxon>
        <taxon>Endopterygota</taxon>
        <taxon>Lepidoptera</taxon>
        <taxon>Glossata</taxon>
        <taxon>Ditrysia</taxon>
        <taxon>Papilionoidea</taxon>
        <taxon>Nymphalidae</taxon>
        <taxon>Heliconiinae</taxon>
        <taxon>Argynnini</taxon>
        <taxon>Brenthis</taxon>
    </lineage>
</organism>
<sequence>MNVLYKKVQPRSSRVPSRPYGNHPTTDLLTNANCSLFPQLPFKTVSFNTIKIKIVRNVLRPVPDGLHFLRMLVNGGGGGGAGSAGVCGAGGVRGAQGGARGGPAHSAARRAASDTSQAMVARTDEMFGCYGDSYSYRLWSLANVWGACRCE</sequence>